<dbReference type="Proteomes" id="UP000030764">
    <property type="component" value="Unassembled WGS sequence"/>
</dbReference>
<gene>
    <name evidence="6" type="ORF">M513_01847</name>
    <name evidence="7" type="ORF">M514_01847</name>
</gene>
<dbReference type="Pfam" id="PF00031">
    <property type="entry name" value="Cystatin"/>
    <property type="match status" value="1"/>
</dbReference>
<organism evidence="6 8">
    <name type="scientific">Trichuris suis</name>
    <name type="common">pig whipworm</name>
    <dbReference type="NCBI Taxonomy" id="68888"/>
    <lineage>
        <taxon>Eukaryota</taxon>
        <taxon>Metazoa</taxon>
        <taxon>Ecdysozoa</taxon>
        <taxon>Nematoda</taxon>
        <taxon>Enoplea</taxon>
        <taxon>Dorylaimia</taxon>
        <taxon>Trichinellida</taxon>
        <taxon>Trichuridae</taxon>
        <taxon>Trichuris</taxon>
    </lineage>
</organism>
<feature type="domain" description="Cystatin" evidence="5">
    <location>
        <begin position="19"/>
        <end position="130"/>
    </location>
</feature>
<feature type="signal peptide" evidence="4">
    <location>
        <begin position="1"/>
        <end position="16"/>
    </location>
</feature>
<dbReference type="PANTHER" id="PTHR46186:SF2">
    <property type="entry name" value="CYSTATIN"/>
    <property type="match status" value="1"/>
</dbReference>
<sequence length="140" mass="15528">MLRVTALLFAFAFATSNGFLAGGWSPMDPGSEQAKEVAHKSLADRNAKTDSVYHDMLIKIVEATTQVVNGINYELKMYIGQSTCTKKDVKPEEVHSKCKLSDGDSAQKCKVNVYEQPWTNIFEVNEFSCKSATRQEALQA</sequence>
<comment type="similarity">
    <text evidence="1">Belongs to the cystatin family.</text>
</comment>
<evidence type="ECO:0000256" key="3">
    <source>
        <dbReference type="ARBA" id="ARBA00022704"/>
    </source>
</evidence>
<evidence type="ECO:0000313" key="7">
    <source>
        <dbReference type="EMBL" id="KFD72720.1"/>
    </source>
</evidence>
<evidence type="ECO:0000313" key="8">
    <source>
        <dbReference type="Proteomes" id="UP000030764"/>
    </source>
</evidence>
<evidence type="ECO:0000259" key="5">
    <source>
        <dbReference type="SMART" id="SM00043"/>
    </source>
</evidence>
<dbReference type="GO" id="GO:0004869">
    <property type="term" value="F:cysteine-type endopeptidase inhibitor activity"/>
    <property type="evidence" value="ECO:0007669"/>
    <property type="project" value="UniProtKB-KW"/>
</dbReference>
<dbReference type="InterPro" id="IPR046350">
    <property type="entry name" value="Cystatin_sf"/>
</dbReference>
<dbReference type="EMBL" id="KL363189">
    <property type="protein sequence ID" value="KFD57336.1"/>
    <property type="molecule type" value="Genomic_DNA"/>
</dbReference>
<dbReference type="AlphaFoldDB" id="A0A085MJE0"/>
<dbReference type="GO" id="GO:0005737">
    <property type="term" value="C:cytoplasm"/>
    <property type="evidence" value="ECO:0007669"/>
    <property type="project" value="TreeGrafter"/>
</dbReference>
<dbReference type="EMBL" id="KL367476">
    <property type="protein sequence ID" value="KFD72720.1"/>
    <property type="molecule type" value="Genomic_DNA"/>
</dbReference>
<accession>A0A085MJE0</accession>
<keyword evidence="3" id="KW-0789">Thiol protease inhibitor</keyword>
<dbReference type="SUPFAM" id="SSF54403">
    <property type="entry name" value="Cystatin/monellin"/>
    <property type="match status" value="1"/>
</dbReference>
<keyword evidence="4" id="KW-0732">Signal</keyword>
<evidence type="ECO:0000256" key="4">
    <source>
        <dbReference type="SAM" id="SignalP"/>
    </source>
</evidence>
<dbReference type="CDD" id="cd00042">
    <property type="entry name" value="CY"/>
    <property type="match status" value="1"/>
</dbReference>
<dbReference type="PANTHER" id="PTHR46186">
    <property type="entry name" value="CYSTATIN"/>
    <property type="match status" value="1"/>
</dbReference>
<dbReference type="Proteomes" id="UP000030758">
    <property type="component" value="Unassembled WGS sequence"/>
</dbReference>
<evidence type="ECO:0000256" key="1">
    <source>
        <dbReference type="ARBA" id="ARBA00009403"/>
    </source>
</evidence>
<name>A0A085MJE0_9BILA</name>
<evidence type="ECO:0000256" key="2">
    <source>
        <dbReference type="ARBA" id="ARBA00022690"/>
    </source>
</evidence>
<dbReference type="GO" id="GO:0031982">
    <property type="term" value="C:vesicle"/>
    <property type="evidence" value="ECO:0007669"/>
    <property type="project" value="TreeGrafter"/>
</dbReference>
<dbReference type="SMART" id="SM00043">
    <property type="entry name" value="CY"/>
    <property type="match status" value="1"/>
</dbReference>
<dbReference type="Gene3D" id="3.10.450.10">
    <property type="match status" value="1"/>
</dbReference>
<reference evidence="6 8" key="1">
    <citation type="journal article" date="2014" name="Nat. Genet.">
        <title>Genome and transcriptome of the porcine whipworm Trichuris suis.</title>
        <authorList>
            <person name="Jex A.R."/>
            <person name="Nejsum P."/>
            <person name="Schwarz E.M."/>
            <person name="Hu L."/>
            <person name="Young N.D."/>
            <person name="Hall R.S."/>
            <person name="Korhonen P.K."/>
            <person name="Liao S."/>
            <person name="Thamsborg S."/>
            <person name="Xia J."/>
            <person name="Xu P."/>
            <person name="Wang S."/>
            <person name="Scheerlinck J.P."/>
            <person name="Hofmann A."/>
            <person name="Sternberg P.W."/>
            <person name="Wang J."/>
            <person name="Gasser R.B."/>
        </authorList>
    </citation>
    <scope>NUCLEOTIDE SEQUENCE [LARGE SCALE GENOMIC DNA]</scope>
    <source>
        <strain evidence="7">DCEP-RM93F</strain>
        <strain evidence="6">DCEP-RM93M</strain>
    </source>
</reference>
<keyword evidence="2" id="KW-0646">Protease inhibitor</keyword>
<evidence type="ECO:0000313" key="6">
    <source>
        <dbReference type="EMBL" id="KFD57336.1"/>
    </source>
</evidence>
<dbReference type="GO" id="GO:0005615">
    <property type="term" value="C:extracellular space"/>
    <property type="evidence" value="ECO:0007669"/>
    <property type="project" value="TreeGrafter"/>
</dbReference>
<proteinExistence type="inferred from homology"/>
<dbReference type="InterPro" id="IPR000010">
    <property type="entry name" value="Cystatin_dom"/>
</dbReference>
<keyword evidence="8" id="KW-1185">Reference proteome</keyword>
<protein>
    <recommendedName>
        <fullName evidence="5">Cystatin domain-containing protein</fullName>
    </recommendedName>
</protein>
<feature type="chain" id="PRO_5010393630" description="Cystatin domain-containing protein" evidence="4">
    <location>
        <begin position="17"/>
        <end position="140"/>
    </location>
</feature>